<dbReference type="EnsemblMetazoa" id="SCAU002902-RA">
    <property type="protein sequence ID" value="SCAU002902-PA"/>
    <property type="gene ID" value="SCAU002902"/>
</dbReference>
<keyword evidence="4" id="KW-1185">Reference proteome</keyword>
<organism evidence="3 4">
    <name type="scientific">Stomoxys calcitrans</name>
    <name type="common">Stable fly</name>
    <name type="synonym">Conops calcitrans</name>
    <dbReference type="NCBI Taxonomy" id="35570"/>
    <lineage>
        <taxon>Eukaryota</taxon>
        <taxon>Metazoa</taxon>
        <taxon>Ecdysozoa</taxon>
        <taxon>Arthropoda</taxon>
        <taxon>Hexapoda</taxon>
        <taxon>Insecta</taxon>
        <taxon>Pterygota</taxon>
        <taxon>Neoptera</taxon>
        <taxon>Endopterygota</taxon>
        <taxon>Diptera</taxon>
        <taxon>Brachycera</taxon>
        <taxon>Muscomorpha</taxon>
        <taxon>Muscoidea</taxon>
        <taxon>Muscidae</taxon>
        <taxon>Stomoxys</taxon>
    </lineage>
</organism>
<dbReference type="AlphaFoldDB" id="A0A1I8NXG0"/>
<dbReference type="SUPFAM" id="SSF50891">
    <property type="entry name" value="Cyclophilin-like"/>
    <property type="match status" value="1"/>
</dbReference>
<dbReference type="PROSITE" id="PS50072">
    <property type="entry name" value="CSA_PPIASE_2"/>
    <property type="match status" value="1"/>
</dbReference>
<comment type="similarity">
    <text evidence="1">Belongs to the CFAP97 family.</text>
</comment>
<dbReference type="GO" id="GO:0003755">
    <property type="term" value="F:peptidyl-prolyl cis-trans isomerase activity"/>
    <property type="evidence" value="ECO:0007669"/>
    <property type="project" value="InterPro"/>
</dbReference>
<dbReference type="Proteomes" id="UP000095300">
    <property type="component" value="Unassembled WGS sequence"/>
</dbReference>
<dbReference type="VEuPathDB" id="VectorBase:SCAU002902"/>
<evidence type="ECO:0000313" key="4">
    <source>
        <dbReference type="Proteomes" id="UP000095300"/>
    </source>
</evidence>
<dbReference type="InterPro" id="IPR029000">
    <property type="entry name" value="Cyclophilin-like_dom_sf"/>
</dbReference>
<protein>
    <recommendedName>
        <fullName evidence="2">PPIase cyclophilin-type domain-containing protein</fullName>
    </recommendedName>
</protein>
<dbReference type="OrthoDB" id="193499at2759"/>
<dbReference type="InterPro" id="IPR029488">
    <property type="entry name" value="Hmw/CFAP97"/>
</dbReference>
<sequence>MRPSLTIIDTKAPLLHAGNFSGFSKMKDDIQTFRERHKTNAQLLVRMNEIFRLKGVTDCFRTKETAATPSSIPRRIKEMEKIESTNMILVSIKEVCPVGRLVIHLHTEAAPAVVLELMRLCGNHHNNSLSFVKIFPSLWLEAQLQLGDKTMLCRTLEYDKRALDHGNYAGVLSFSLDHLNLLEEDKETSLMFAISFRPLGLLNGRRVGFGHVIEGLDILNFIQAYGTKNGKPTKEFVVSKCGVFVN</sequence>
<dbReference type="InterPro" id="IPR002130">
    <property type="entry name" value="Cyclophilin-type_PPIase_dom"/>
</dbReference>
<name>A0A1I8NXG0_STOCA</name>
<proteinExistence type="inferred from homology"/>
<feature type="domain" description="PPIase cyclophilin-type" evidence="2">
    <location>
        <begin position="97"/>
        <end position="243"/>
    </location>
</feature>
<dbReference type="Pfam" id="PF13879">
    <property type="entry name" value="Hmw_CFAP97"/>
    <property type="match status" value="1"/>
</dbReference>
<evidence type="ECO:0000256" key="1">
    <source>
        <dbReference type="ARBA" id="ARBA00008315"/>
    </source>
</evidence>
<dbReference type="Pfam" id="PF00160">
    <property type="entry name" value="Pro_isomerase"/>
    <property type="match status" value="1"/>
</dbReference>
<accession>A0A1I8NXG0</accession>
<dbReference type="Gene3D" id="2.40.100.10">
    <property type="entry name" value="Cyclophilin-like"/>
    <property type="match status" value="1"/>
</dbReference>
<evidence type="ECO:0000313" key="3">
    <source>
        <dbReference type="EnsemblMetazoa" id="SCAU002902-PA"/>
    </source>
</evidence>
<reference evidence="3" key="1">
    <citation type="submission" date="2020-05" db="UniProtKB">
        <authorList>
            <consortium name="EnsemblMetazoa"/>
        </authorList>
    </citation>
    <scope>IDENTIFICATION</scope>
    <source>
        <strain evidence="3">USDA</strain>
    </source>
</reference>
<evidence type="ECO:0000259" key="2">
    <source>
        <dbReference type="PROSITE" id="PS50072"/>
    </source>
</evidence>
<gene>
    <name evidence="3" type="primary">106095074</name>
</gene>
<dbReference type="STRING" id="35570.A0A1I8NXG0"/>